<dbReference type="PANTHER" id="PTHR11439">
    <property type="entry name" value="GAG-POL-RELATED RETROTRANSPOSON"/>
    <property type="match status" value="1"/>
</dbReference>
<reference evidence="2" key="1">
    <citation type="journal article" date="2019" name="Sci. Rep.">
        <title>Draft genome of Tanacetum cinerariifolium, the natural source of mosquito coil.</title>
        <authorList>
            <person name="Yamashiro T."/>
            <person name="Shiraishi A."/>
            <person name="Satake H."/>
            <person name="Nakayama K."/>
        </authorList>
    </citation>
    <scope>NUCLEOTIDE SEQUENCE</scope>
</reference>
<sequence>MAAATQNINNSNLWLILQSDKLTSPNFTSCNRNLRIALRALENYKAYGMIQELKTMFEEQAKQELFETVKAFHAYKQEDGQSDPEGQEETIRAKGKDKGKNKLAYAPSLRSYRRLRERIWKRTRSATTARRKSRKLKNGVVSLCVRNGMHASVEAIGSFDLVPPSGLIILLDNEATYILEIKITRDRSKWLIALSYSAYFDKILKKFKMDNTKRGSVPMTKKLDYRKSQDALELMLTLQNLYSRLQHNPGEVHWTAVKTILKYLRNTKDMVLVYEGRPEIELKKSDKQRTIDVSSTKAEYIATTEASIEVVWMGKFIDGLGDVMSSNKRPMEMLCDNTPAIEIANDPEIMKGPKHYQRKYHYIREVIQAGEIILKKVHTDDNLADPFTKPMPYNKHFKHAMGISVFPAISLI</sequence>
<evidence type="ECO:0000313" key="2">
    <source>
        <dbReference type="EMBL" id="GEZ16394.1"/>
    </source>
</evidence>
<dbReference type="EMBL" id="BKCJ010247604">
    <property type="protein sequence ID" value="GEZ16394.1"/>
    <property type="molecule type" value="Genomic_DNA"/>
</dbReference>
<comment type="caution">
    <text evidence="2">The sequence shown here is derived from an EMBL/GenBank/DDBJ whole genome shotgun (WGS) entry which is preliminary data.</text>
</comment>
<evidence type="ECO:0008006" key="3">
    <source>
        <dbReference type="Google" id="ProtNLM"/>
    </source>
</evidence>
<protein>
    <recommendedName>
        <fullName evidence="3">Retrotransposon protein, putative, Ty1-copia subclass</fullName>
    </recommendedName>
</protein>
<organism evidence="2">
    <name type="scientific">Tanacetum cinerariifolium</name>
    <name type="common">Dalmatian daisy</name>
    <name type="synonym">Chrysanthemum cinerariifolium</name>
    <dbReference type="NCBI Taxonomy" id="118510"/>
    <lineage>
        <taxon>Eukaryota</taxon>
        <taxon>Viridiplantae</taxon>
        <taxon>Streptophyta</taxon>
        <taxon>Embryophyta</taxon>
        <taxon>Tracheophyta</taxon>
        <taxon>Spermatophyta</taxon>
        <taxon>Magnoliopsida</taxon>
        <taxon>eudicotyledons</taxon>
        <taxon>Gunneridae</taxon>
        <taxon>Pentapetalae</taxon>
        <taxon>asterids</taxon>
        <taxon>campanulids</taxon>
        <taxon>Asterales</taxon>
        <taxon>Asteraceae</taxon>
        <taxon>Asteroideae</taxon>
        <taxon>Anthemideae</taxon>
        <taxon>Anthemidinae</taxon>
        <taxon>Tanacetum</taxon>
    </lineage>
</organism>
<dbReference type="AlphaFoldDB" id="A0A699I7G5"/>
<feature type="compositionally biased region" description="Basic and acidic residues" evidence="1">
    <location>
        <begin position="89"/>
        <end position="99"/>
    </location>
</feature>
<dbReference type="PANTHER" id="PTHR11439:SF467">
    <property type="entry name" value="INTEGRASE CATALYTIC DOMAIN-CONTAINING PROTEIN"/>
    <property type="match status" value="1"/>
</dbReference>
<name>A0A699I7G5_TANCI</name>
<feature type="region of interest" description="Disordered" evidence="1">
    <location>
        <begin position="76"/>
        <end position="99"/>
    </location>
</feature>
<gene>
    <name evidence="2" type="ORF">Tci_488367</name>
</gene>
<accession>A0A699I7G5</accession>
<evidence type="ECO:0000256" key="1">
    <source>
        <dbReference type="SAM" id="MobiDB-lite"/>
    </source>
</evidence>
<feature type="non-terminal residue" evidence="2">
    <location>
        <position position="1"/>
    </location>
</feature>
<proteinExistence type="predicted"/>
<dbReference type="CDD" id="cd09272">
    <property type="entry name" value="RNase_HI_RT_Ty1"/>
    <property type="match status" value="1"/>
</dbReference>